<evidence type="ECO:0000313" key="2">
    <source>
        <dbReference type="EMBL" id="MDC0673070.1"/>
    </source>
</evidence>
<protein>
    <submittedName>
        <fullName evidence="2">Uncharacterized protein</fullName>
    </submittedName>
</protein>
<evidence type="ECO:0000313" key="3">
    <source>
        <dbReference type="Proteomes" id="UP001217838"/>
    </source>
</evidence>
<feature type="compositionally biased region" description="Acidic residues" evidence="1">
    <location>
        <begin position="318"/>
        <end position="363"/>
    </location>
</feature>
<comment type="caution">
    <text evidence="2">The sequence shown here is derived from an EMBL/GenBank/DDBJ whole genome shotgun (WGS) entry which is preliminary data.</text>
</comment>
<name>A0ABT5BG01_9BACT</name>
<keyword evidence="3" id="KW-1185">Reference proteome</keyword>
<dbReference type="Proteomes" id="UP001217838">
    <property type="component" value="Unassembled WGS sequence"/>
</dbReference>
<sequence>MKKTPPKSTIPPFEELTEKKLKALGQKLDKLLDANGFKHNNLLWKSTNDASGLLWHLARHGLVLQEVRSAGMLRILGEHTHDVSAADIIAVLRRLPPDMGVLDKGEARNWATLTPGMMTSVDELVTAAYVADPAAVLAVRDELSENLQLAIDFVRRRAGETIPPASSVTLLRHLVAHHLKHGLAGNWDVPWIEGGKRVEFRLQSTADVEQLASRFGASWAEEALAWILPRVKEFRSRSGQMSRDGLAGLKLAALSDVIYLFGDGYWDPGSLLPVLDARTDPPAALFAAAQQLAAEGTAPFKIAVPQHKEVEEKRASSSDDDDDDDDGDDEYASDDSDEYDEYGGDDGDSDGGEEEDAIEEASGEDERIRMLALMLAVVGIERAHAAGQAIPLELDARFDLDRVYDGEAETIARLRGVLAILGPARTHAILRTQLAKEFWFGKVSAFLDVHFERGLVEEAFARLAAGKYATEAELLGYSSPAVMPYVVKAQAQAQAPDMKAMFGEAILYILSRASAEGQTWDPGLDEHIQLDQIRFSYGGSKVDRVLAMLAKLPLERWVKVVTANRERCAAEPWRLARVLRPDAPPELLDMVFQAVMTKRQAIGSGSLGEQLRKFGPEIVAPLLRAFGDAPAENTFMKELDRALAPEVFEAVKAGLGKAVETPEQELRRLAASVPGPKVRIYRLRRGEDEPGAESVARIGGTPRGVVAPPVDRKEPMEHIITLDLAQLPELAARHPGARSLSLYLPDPKTGERHSHGELVWTTEADLDKAPGSTEDAATLLVEAFDVPEVIFGDGGANLEGAAKRVRGIVYSAHGYVGGGPLWLQDGDPGIDPDFLFQFDESLCYINLGDAGIMYVFDGNIDWQCH</sequence>
<feature type="compositionally biased region" description="Basic and acidic residues" evidence="1">
    <location>
        <begin position="306"/>
        <end position="317"/>
    </location>
</feature>
<reference evidence="2 3" key="1">
    <citation type="submission" date="2022-11" db="EMBL/GenBank/DDBJ databases">
        <title>Minimal conservation of predation-associated metabolite biosynthetic gene clusters underscores biosynthetic potential of Myxococcota including descriptions for ten novel species: Archangium lansinium sp. nov., Myxococcus landrumus sp. nov., Nannocystis bai.</title>
        <authorList>
            <person name="Ahearne A."/>
            <person name="Stevens C."/>
            <person name="Dowd S."/>
        </authorList>
    </citation>
    <scope>NUCLEOTIDE SEQUENCE [LARGE SCALE GENOMIC DNA]</scope>
    <source>
        <strain evidence="2 3">NCELM</strain>
    </source>
</reference>
<accession>A0ABT5BG01</accession>
<organism evidence="2 3">
    <name type="scientific">Nannocystis radixulma</name>
    <dbReference type="NCBI Taxonomy" id="2995305"/>
    <lineage>
        <taxon>Bacteria</taxon>
        <taxon>Pseudomonadati</taxon>
        <taxon>Myxococcota</taxon>
        <taxon>Polyangia</taxon>
        <taxon>Nannocystales</taxon>
        <taxon>Nannocystaceae</taxon>
        <taxon>Nannocystis</taxon>
    </lineage>
</organism>
<feature type="region of interest" description="Disordered" evidence="1">
    <location>
        <begin position="300"/>
        <end position="364"/>
    </location>
</feature>
<dbReference type="EMBL" id="JAQNDN010000021">
    <property type="protein sequence ID" value="MDC0673070.1"/>
    <property type="molecule type" value="Genomic_DNA"/>
</dbReference>
<evidence type="ECO:0000256" key="1">
    <source>
        <dbReference type="SAM" id="MobiDB-lite"/>
    </source>
</evidence>
<gene>
    <name evidence="2" type="ORF">POL58_35275</name>
</gene>
<dbReference type="RefSeq" id="WP_272005552.1">
    <property type="nucleotide sequence ID" value="NZ_JAQNDN010000021.1"/>
</dbReference>
<proteinExistence type="predicted"/>